<accession>A0A1H8HM36</accession>
<keyword evidence="4" id="KW-1185">Reference proteome</keyword>
<dbReference type="STRING" id="1077947.SAMN05216227_101766"/>
<organism evidence="3 4">
    <name type="scientific">Pseudorhodobacter antarcticus</name>
    <dbReference type="NCBI Taxonomy" id="1077947"/>
    <lineage>
        <taxon>Bacteria</taxon>
        <taxon>Pseudomonadati</taxon>
        <taxon>Pseudomonadota</taxon>
        <taxon>Alphaproteobacteria</taxon>
        <taxon>Rhodobacterales</taxon>
        <taxon>Paracoccaceae</taxon>
        <taxon>Pseudorhodobacter</taxon>
    </lineage>
</organism>
<protein>
    <submittedName>
        <fullName evidence="3">Uncharacterized protein YigE, DUF2233 family</fullName>
    </submittedName>
</protein>
<feature type="domain" description="Phosphodiester glycosidase" evidence="2">
    <location>
        <begin position="80"/>
        <end position="225"/>
    </location>
</feature>
<keyword evidence="1" id="KW-0732">Signal</keyword>
<dbReference type="AlphaFoldDB" id="A0A1H8HM36"/>
<evidence type="ECO:0000313" key="4">
    <source>
        <dbReference type="Proteomes" id="UP000183002"/>
    </source>
</evidence>
<dbReference type="Pfam" id="PF09992">
    <property type="entry name" value="NAGPA"/>
    <property type="match status" value="1"/>
</dbReference>
<evidence type="ECO:0000256" key="1">
    <source>
        <dbReference type="SAM" id="SignalP"/>
    </source>
</evidence>
<feature type="chain" id="PRO_5010165744" evidence="1">
    <location>
        <begin position="27"/>
        <end position="250"/>
    </location>
</feature>
<dbReference type="InterPro" id="IPR018711">
    <property type="entry name" value="NAGPA"/>
</dbReference>
<name>A0A1H8HM36_9RHOB</name>
<evidence type="ECO:0000259" key="2">
    <source>
        <dbReference type="Pfam" id="PF09992"/>
    </source>
</evidence>
<dbReference type="RefSeq" id="WP_231579670.1">
    <property type="nucleotide sequence ID" value="NZ_FOCO01000017.1"/>
</dbReference>
<proteinExistence type="predicted"/>
<dbReference type="EMBL" id="FOCO01000017">
    <property type="protein sequence ID" value="SEN57312.1"/>
    <property type="molecule type" value="Genomic_DNA"/>
</dbReference>
<gene>
    <name evidence="3" type="ORF">SAMN05216227_101766</name>
</gene>
<dbReference type="Proteomes" id="UP000183002">
    <property type="component" value="Unassembled WGS sequence"/>
</dbReference>
<feature type="signal peptide" evidence="1">
    <location>
        <begin position="1"/>
        <end position="26"/>
    </location>
</feature>
<reference evidence="3 4" key="1">
    <citation type="submission" date="2016-10" db="EMBL/GenBank/DDBJ databases">
        <authorList>
            <person name="de Groot N.N."/>
        </authorList>
    </citation>
    <scope>NUCLEOTIDE SEQUENCE [LARGE SCALE GENOMIC DNA]</scope>
    <source>
        <strain evidence="3 4">CGMCC 1.10836</strain>
    </source>
</reference>
<sequence length="250" mass="26475">MIPPTAMLKAVWACALALVCGAPALADVPCENITFEDTPFTICTVTAGADLRLFHADDAGAVLGSFGRVNDVLKPQGKTLRFAMNAGMYHPDRAPVGLLVTDGVERSRIVTRDGPGNFGLLPNGVFCIGDTFSVIESRAFVAAAPACQYATQSGPMLVIDGALHPRFLPASDSQFIRNGVGVSADGRTAIFAISGRAVNFAQFGRLFRDALATPNALYFDGKISRLFSTDLRRNDFGFAMGPMVGLVVPD</sequence>
<evidence type="ECO:0000313" key="3">
    <source>
        <dbReference type="EMBL" id="SEN57312.1"/>
    </source>
</evidence>